<dbReference type="InterPro" id="IPR014914">
    <property type="entry name" value="RES_dom"/>
</dbReference>
<reference evidence="3" key="1">
    <citation type="journal article" date="2019" name="Int. J. Syst. Evol. Microbiol.">
        <title>The Global Catalogue of Microorganisms (GCM) 10K type strain sequencing project: providing services to taxonomists for standard genome sequencing and annotation.</title>
        <authorList>
            <consortium name="The Broad Institute Genomics Platform"/>
            <consortium name="The Broad Institute Genome Sequencing Center for Infectious Disease"/>
            <person name="Wu L."/>
            <person name="Ma J."/>
        </authorList>
    </citation>
    <scope>NUCLEOTIDE SEQUENCE [LARGE SCALE GENOMIC DNA]</scope>
    <source>
        <strain evidence="3">KCTC 42282</strain>
    </source>
</reference>
<dbReference type="Proteomes" id="UP001595704">
    <property type="component" value="Unassembled WGS sequence"/>
</dbReference>
<dbReference type="SMART" id="SM00953">
    <property type="entry name" value="RES"/>
    <property type="match status" value="1"/>
</dbReference>
<dbReference type="Pfam" id="PF08808">
    <property type="entry name" value="RES"/>
    <property type="match status" value="1"/>
</dbReference>
<evidence type="ECO:0000313" key="3">
    <source>
        <dbReference type="Proteomes" id="UP001595704"/>
    </source>
</evidence>
<evidence type="ECO:0000313" key="2">
    <source>
        <dbReference type="EMBL" id="MFC3635985.1"/>
    </source>
</evidence>
<evidence type="ECO:0000259" key="1">
    <source>
        <dbReference type="SMART" id="SM00953"/>
    </source>
</evidence>
<protein>
    <submittedName>
        <fullName evidence="2">RES family NAD+ phosphorylase</fullName>
    </submittedName>
</protein>
<name>A0ABV7UBG1_9HYPH</name>
<dbReference type="RefSeq" id="WP_191321347.1">
    <property type="nucleotide sequence ID" value="NZ_BNCG01000067.1"/>
</dbReference>
<sequence length="222" mass="24628">MEQTSPAPRPAYRLVPSKFPPIGVFDTVSTTADMMHVLEVTGWTNDRLVAHRVGRLAPSELVFGVPNSSIIMAAFLHVGNDGMRFNSSDLGAWYAAATLNTAFVEVSHHLRRQAYAEHRPHLSRVYRAYSCDIAGQHVDLRGQQGRHGGLYDSGSYSASQAFGEGLRASNGHGVLYDSIRHRGGENICVLRPKLISNVTQTRHFRITVRPDSYEIRIKTLSK</sequence>
<accession>A0ABV7UBG1</accession>
<organism evidence="2 3">
    <name type="scientific">Camelimonas fluminis</name>
    <dbReference type="NCBI Taxonomy" id="1576911"/>
    <lineage>
        <taxon>Bacteria</taxon>
        <taxon>Pseudomonadati</taxon>
        <taxon>Pseudomonadota</taxon>
        <taxon>Alphaproteobacteria</taxon>
        <taxon>Hyphomicrobiales</taxon>
        <taxon>Chelatococcaceae</taxon>
        <taxon>Camelimonas</taxon>
    </lineage>
</organism>
<feature type="domain" description="RES" evidence="1">
    <location>
        <begin position="74"/>
        <end position="201"/>
    </location>
</feature>
<proteinExistence type="predicted"/>
<comment type="caution">
    <text evidence="2">The sequence shown here is derived from an EMBL/GenBank/DDBJ whole genome shotgun (WGS) entry which is preliminary data.</text>
</comment>
<dbReference type="EMBL" id="JBHRYC010000009">
    <property type="protein sequence ID" value="MFC3635985.1"/>
    <property type="molecule type" value="Genomic_DNA"/>
</dbReference>
<gene>
    <name evidence="2" type="ORF">ACFONL_01070</name>
</gene>
<keyword evidence="3" id="KW-1185">Reference proteome</keyword>